<reference evidence="2" key="1">
    <citation type="submission" date="2023-02" db="EMBL/GenBank/DDBJ databases">
        <authorList>
            <person name="Palmer J.M."/>
        </authorList>
    </citation>
    <scope>NUCLEOTIDE SEQUENCE</scope>
    <source>
        <strain evidence="2">FW57</strain>
    </source>
</reference>
<protein>
    <submittedName>
        <fullName evidence="2">Uncharacterized protein</fullName>
    </submittedName>
</protein>
<name>A0AAD4F420_9PEZI</name>
<dbReference type="EMBL" id="JAHCVI010000001">
    <property type="protein sequence ID" value="KAG7291187.1"/>
    <property type="molecule type" value="Genomic_DNA"/>
</dbReference>
<feature type="region of interest" description="Disordered" evidence="1">
    <location>
        <begin position="206"/>
        <end position="229"/>
    </location>
</feature>
<feature type="compositionally biased region" description="Basic and acidic residues" evidence="1">
    <location>
        <begin position="206"/>
        <end position="221"/>
    </location>
</feature>
<accession>A0AAD4F420</accession>
<organism evidence="2 3">
    <name type="scientific">Staphylotrichum longicolle</name>
    <dbReference type="NCBI Taxonomy" id="669026"/>
    <lineage>
        <taxon>Eukaryota</taxon>
        <taxon>Fungi</taxon>
        <taxon>Dikarya</taxon>
        <taxon>Ascomycota</taxon>
        <taxon>Pezizomycotina</taxon>
        <taxon>Sordariomycetes</taxon>
        <taxon>Sordariomycetidae</taxon>
        <taxon>Sordariales</taxon>
        <taxon>Chaetomiaceae</taxon>
        <taxon>Staphylotrichum</taxon>
    </lineage>
</organism>
<evidence type="ECO:0000313" key="3">
    <source>
        <dbReference type="Proteomes" id="UP001197093"/>
    </source>
</evidence>
<gene>
    <name evidence="2" type="ORF">NEMBOFW57_001199</name>
</gene>
<sequence>MPSANISNLDSLHRDVITAAVLRLLDTALARETFGQIIDGLPLCHIAYGQRGRRLRGEHPILRHVTLCPGVEEAAVKFRSDFEMEIQYPDGLADVVGYWAEDRIFGGVVVFDRSQTWQRCDGEGPGAPEPNFYMHSARDDVTFRLWQVTNEEQKSLADFLLASAPATAADGPLPIVPTRSHRVRIDPDRAIVDRKVYRDVWERPEPLRNRDRDEHRPRNPEDYPEEEDMQARIFALYNKRPGSE</sequence>
<proteinExistence type="predicted"/>
<keyword evidence="3" id="KW-1185">Reference proteome</keyword>
<dbReference type="AlphaFoldDB" id="A0AAD4F420"/>
<dbReference type="Proteomes" id="UP001197093">
    <property type="component" value="Unassembled WGS sequence"/>
</dbReference>
<comment type="caution">
    <text evidence="2">The sequence shown here is derived from an EMBL/GenBank/DDBJ whole genome shotgun (WGS) entry which is preliminary data.</text>
</comment>
<evidence type="ECO:0000256" key="1">
    <source>
        <dbReference type="SAM" id="MobiDB-lite"/>
    </source>
</evidence>
<evidence type="ECO:0000313" key="2">
    <source>
        <dbReference type="EMBL" id="KAG7291187.1"/>
    </source>
</evidence>